<dbReference type="PANTHER" id="PTHR41774">
    <property type="match status" value="1"/>
</dbReference>
<proteinExistence type="predicted"/>
<name>A0A0W1ABQ9_9GAMM</name>
<dbReference type="SUPFAM" id="SSF102705">
    <property type="entry name" value="NIF3 (NGG1p interacting factor 3)-like"/>
    <property type="match status" value="1"/>
</dbReference>
<dbReference type="STRING" id="66969.Lwal_1531"/>
<dbReference type="InterPro" id="IPR015867">
    <property type="entry name" value="N-reg_PII/ATP_PRibTrfase_C"/>
</dbReference>
<evidence type="ECO:0000313" key="1">
    <source>
        <dbReference type="EMBL" id="KTD78761.1"/>
    </source>
</evidence>
<evidence type="ECO:0000313" key="2">
    <source>
        <dbReference type="Proteomes" id="UP000054729"/>
    </source>
</evidence>
<accession>A0A0W1ABQ9</accession>
<dbReference type="OrthoDB" id="9795763at2"/>
<dbReference type="PANTHER" id="PTHR41774:SF1">
    <property type="entry name" value="NGG1P INTERACTING FACTOR NIF3"/>
    <property type="match status" value="1"/>
</dbReference>
<dbReference type="InterPro" id="IPR036069">
    <property type="entry name" value="DUF34/NIF3_sf"/>
</dbReference>
<dbReference type="Gene3D" id="3.30.70.120">
    <property type="match status" value="1"/>
</dbReference>
<organism evidence="1 2">
    <name type="scientific">Legionella waltersii</name>
    <dbReference type="NCBI Taxonomy" id="66969"/>
    <lineage>
        <taxon>Bacteria</taxon>
        <taxon>Pseudomonadati</taxon>
        <taxon>Pseudomonadota</taxon>
        <taxon>Gammaproteobacteria</taxon>
        <taxon>Legionellales</taxon>
        <taxon>Legionellaceae</taxon>
        <taxon>Legionella</taxon>
    </lineage>
</organism>
<sequence>MYMLYFHVPETHLEIVKSAIFAAGAGCVDNYTNCSWQVLGQGQFMPQKGSTPFIGQESQLETVNEYKVETVCSDDKIRSIVAALKAAHPYESPSYQVIRIEEEY</sequence>
<protein>
    <submittedName>
        <fullName evidence="1">Structural toxin protein (Hemagglutinin/hemolysin) RtxA</fullName>
    </submittedName>
</protein>
<dbReference type="PATRIC" id="fig|66969.6.peg.1669"/>
<gene>
    <name evidence="1" type="ORF">Lwal_1531</name>
</gene>
<keyword evidence="2" id="KW-1185">Reference proteome</keyword>
<comment type="caution">
    <text evidence="1">The sequence shown here is derived from an EMBL/GenBank/DDBJ whole genome shotgun (WGS) entry which is preliminary data.</text>
</comment>
<dbReference type="EMBL" id="LNZB01000038">
    <property type="protein sequence ID" value="KTD78761.1"/>
    <property type="molecule type" value="Genomic_DNA"/>
</dbReference>
<dbReference type="RefSeq" id="WP_058480235.1">
    <property type="nucleotide sequence ID" value="NZ_CAAAIQ010000015.1"/>
</dbReference>
<dbReference type="Proteomes" id="UP000054729">
    <property type="component" value="Unassembled WGS sequence"/>
</dbReference>
<dbReference type="AlphaFoldDB" id="A0A0W1ABQ9"/>
<reference evidence="1 2" key="1">
    <citation type="submission" date="2015-11" db="EMBL/GenBank/DDBJ databases">
        <title>Genomic analysis of 38 Legionella species identifies large and diverse effector repertoires.</title>
        <authorList>
            <person name="Burstein D."/>
            <person name="Amaro F."/>
            <person name="Zusman T."/>
            <person name="Lifshitz Z."/>
            <person name="Cohen O."/>
            <person name="Gilbert J.A."/>
            <person name="Pupko T."/>
            <person name="Shuman H.A."/>
            <person name="Segal G."/>
        </authorList>
    </citation>
    <scope>NUCLEOTIDE SEQUENCE [LARGE SCALE GENOMIC DNA]</scope>
    <source>
        <strain evidence="1 2">ATCC 51914</strain>
    </source>
</reference>